<evidence type="ECO:0000313" key="4">
    <source>
        <dbReference type="Proteomes" id="UP000054538"/>
    </source>
</evidence>
<dbReference type="InterPro" id="IPR004993">
    <property type="entry name" value="GH3"/>
</dbReference>
<protein>
    <submittedName>
        <fullName evidence="3">Uncharacterized protein</fullName>
    </submittedName>
</protein>
<sequence length="359" mass="39783">MIHALFCLASRDLERWVMIFAPVFMDLIRHVDEEWDMLVTCIKDGIIPGLEGIDPVRAHLQIHLHANPERATELREIGPPLSCAGWAARVWPKLRMLVATCSGPFAFLLPKVRSILGPAITIRGIGYGATECRIAACYDVNDLDTFVLRTEDVIEFLDAAAEETHANILQAWDLEVGKQYQIVVTTCDGLWRYPLGDIIEVLGFDTDGGSPVFKPAGRKSSSIRLSHALISDSDFVTAIQAISSEDIIQVHEFTVVVDDRKSPTTVGYLVEGPLGSKSHLAPQKLFGALVATNIYHQHALDNGRIRLPTIRIVTPGTFTEYRQRKGEKLNVGVGQIKVPVVLSESASIEWIEDRVIQEL</sequence>
<organism evidence="3 4">
    <name type="scientific">Paxillus rubicundulus Ve08.2h10</name>
    <dbReference type="NCBI Taxonomy" id="930991"/>
    <lineage>
        <taxon>Eukaryota</taxon>
        <taxon>Fungi</taxon>
        <taxon>Dikarya</taxon>
        <taxon>Basidiomycota</taxon>
        <taxon>Agaricomycotina</taxon>
        <taxon>Agaricomycetes</taxon>
        <taxon>Agaricomycetidae</taxon>
        <taxon>Boletales</taxon>
        <taxon>Paxilineae</taxon>
        <taxon>Paxillaceae</taxon>
        <taxon>Paxillus</taxon>
    </lineage>
</organism>
<dbReference type="AlphaFoldDB" id="A0A0D0CX80"/>
<proteinExistence type="predicted"/>
<dbReference type="Pfam" id="PF23572">
    <property type="entry name" value="GH3_C"/>
    <property type="match status" value="1"/>
</dbReference>
<keyword evidence="4" id="KW-1185">Reference proteome</keyword>
<gene>
    <name evidence="3" type="ORF">PAXRUDRAFT_29048</name>
</gene>
<dbReference type="EMBL" id="KN827889">
    <property type="protein sequence ID" value="KIK75756.1"/>
    <property type="molecule type" value="Genomic_DNA"/>
</dbReference>
<feature type="domain" description="GH3 C-terminal" evidence="2">
    <location>
        <begin position="235"/>
        <end position="344"/>
    </location>
</feature>
<dbReference type="OrthoDB" id="10004661at2759"/>
<dbReference type="HOGENOM" id="CLU_062473_0_0_1"/>
<reference evidence="4" key="2">
    <citation type="submission" date="2015-01" db="EMBL/GenBank/DDBJ databases">
        <title>Evolutionary Origins and Diversification of the Mycorrhizal Mutualists.</title>
        <authorList>
            <consortium name="DOE Joint Genome Institute"/>
            <consortium name="Mycorrhizal Genomics Consortium"/>
            <person name="Kohler A."/>
            <person name="Kuo A."/>
            <person name="Nagy L.G."/>
            <person name="Floudas D."/>
            <person name="Copeland A."/>
            <person name="Barry K.W."/>
            <person name="Cichocki N."/>
            <person name="Veneault-Fourrey C."/>
            <person name="LaButti K."/>
            <person name="Lindquist E.A."/>
            <person name="Lipzen A."/>
            <person name="Lundell T."/>
            <person name="Morin E."/>
            <person name="Murat C."/>
            <person name="Riley R."/>
            <person name="Ohm R."/>
            <person name="Sun H."/>
            <person name="Tunlid A."/>
            <person name="Henrissat B."/>
            <person name="Grigoriev I.V."/>
            <person name="Hibbett D.S."/>
            <person name="Martin F."/>
        </authorList>
    </citation>
    <scope>NUCLEOTIDE SEQUENCE [LARGE SCALE GENOMIC DNA]</scope>
    <source>
        <strain evidence="4">Ve08.2h10</strain>
    </source>
</reference>
<dbReference type="InParanoid" id="A0A0D0CX80"/>
<accession>A0A0D0CX80</accession>
<evidence type="ECO:0000313" key="3">
    <source>
        <dbReference type="EMBL" id="KIK75756.1"/>
    </source>
</evidence>
<feature type="domain" description="GH3 middle" evidence="1">
    <location>
        <begin position="154"/>
        <end position="205"/>
    </location>
</feature>
<reference evidence="3 4" key="1">
    <citation type="submission" date="2014-04" db="EMBL/GenBank/DDBJ databases">
        <authorList>
            <consortium name="DOE Joint Genome Institute"/>
            <person name="Kuo A."/>
            <person name="Kohler A."/>
            <person name="Jargeat P."/>
            <person name="Nagy L.G."/>
            <person name="Floudas D."/>
            <person name="Copeland A."/>
            <person name="Barry K.W."/>
            <person name="Cichocki N."/>
            <person name="Veneault-Fourrey C."/>
            <person name="LaButti K."/>
            <person name="Lindquist E.A."/>
            <person name="Lipzen A."/>
            <person name="Lundell T."/>
            <person name="Morin E."/>
            <person name="Murat C."/>
            <person name="Sun H."/>
            <person name="Tunlid A."/>
            <person name="Henrissat B."/>
            <person name="Grigoriev I.V."/>
            <person name="Hibbett D.S."/>
            <person name="Martin F."/>
            <person name="Nordberg H.P."/>
            <person name="Cantor M.N."/>
            <person name="Hua S.X."/>
        </authorList>
    </citation>
    <scope>NUCLEOTIDE SEQUENCE [LARGE SCALE GENOMIC DNA]</scope>
    <source>
        <strain evidence="3 4">Ve08.2h10</strain>
    </source>
</reference>
<dbReference type="Pfam" id="PF03321">
    <property type="entry name" value="GH3"/>
    <property type="match status" value="1"/>
</dbReference>
<dbReference type="GO" id="GO:0016881">
    <property type="term" value="F:acid-amino acid ligase activity"/>
    <property type="evidence" value="ECO:0007669"/>
    <property type="project" value="TreeGrafter"/>
</dbReference>
<evidence type="ECO:0000259" key="2">
    <source>
        <dbReference type="Pfam" id="PF23572"/>
    </source>
</evidence>
<dbReference type="Proteomes" id="UP000054538">
    <property type="component" value="Unassembled WGS sequence"/>
</dbReference>
<dbReference type="PANTHER" id="PTHR31901">
    <property type="entry name" value="GH3 DOMAIN-CONTAINING PROTEIN"/>
    <property type="match status" value="1"/>
</dbReference>
<dbReference type="GO" id="GO:0005737">
    <property type="term" value="C:cytoplasm"/>
    <property type="evidence" value="ECO:0007669"/>
    <property type="project" value="TreeGrafter"/>
</dbReference>
<dbReference type="Pfam" id="PF23571">
    <property type="entry name" value="GH3_M"/>
    <property type="match status" value="1"/>
</dbReference>
<name>A0A0D0CX80_9AGAM</name>
<dbReference type="PANTHER" id="PTHR31901:SF9">
    <property type="entry name" value="GH3 DOMAIN-CONTAINING PROTEIN"/>
    <property type="match status" value="1"/>
</dbReference>
<evidence type="ECO:0000259" key="1">
    <source>
        <dbReference type="Pfam" id="PF23571"/>
    </source>
</evidence>
<dbReference type="InterPro" id="IPR055377">
    <property type="entry name" value="GH3_M"/>
</dbReference>
<dbReference type="InterPro" id="IPR055378">
    <property type="entry name" value="GH3_C"/>
</dbReference>